<dbReference type="Proteomes" id="UP001217417">
    <property type="component" value="Unassembled WGS sequence"/>
</dbReference>
<protein>
    <recommendedName>
        <fullName evidence="3">AB hydrolase-1 domain-containing protein</fullName>
    </recommendedName>
</protein>
<comment type="caution">
    <text evidence="1">The sequence shown here is derived from an EMBL/GenBank/DDBJ whole genome shotgun (WGS) entry which is preliminary data.</text>
</comment>
<name>A0AAD7QKZ1_9ASCO</name>
<gene>
    <name evidence="1" type="ORF">POJ06DRAFT_286586</name>
</gene>
<reference evidence="1" key="1">
    <citation type="submission" date="2023-03" db="EMBL/GenBank/DDBJ databases">
        <title>Near-Complete genome sequence of Lipomyces tetrasporous NRRL Y-64009, an oleaginous yeast capable of growing on lignocellulosic hydrolysates.</title>
        <authorList>
            <consortium name="Lawrence Berkeley National Laboratory"/>
            <person name="Jagtap S.S."/>
            <person name="Liu J.-J."/>
            <person name="Walukiewicz H.E."/>
            <person name="Pangilinan J."/>
            <person name="Lipzen A."/>
            <person name="Ahrendt S."/>
            <person name="Koriabine M."/>
            <person name="Cobaugh K."/>
            <person name="Salamov A."/>
            <person name="Yoshinaga Y."/>
            <person name="Ng V."/>
            <person name="Daum C."/>
            <person name="Grigoriev I.V."/>
            <person name="Slininger P.J."/>
            <person name="Dien B.S."/>
            <person name="Jin Y.-S."/>
            <person name="Rao C.V."/>
        </authorList>
    </citation>
    <scope>NUCLEOTIDE SEQUENCE</scope>
    <source>
        <strain evidence="1">NRRL Y-64009</strain>
    </source>
</reference>
<sequence length="238" mass="26607">MRPDWEVVTWQLVDWLESYAATLRHDDGLELDLQRIAVIVASMGGYYALRAASDARIKACVAIDPFYEWDCGTRHISGWFMNTWTSGRLTERTIDRVNSLWHGLEHTVAVGGRAHPSLLGHRAHGHYLARDEAVLAAGRVSGAWSTVPLQAFLFSKDREALDEALRQAEQDETINIDDSLANRITSAKAAVGRQMGALGKLHNLAVHIRASERRYNRFKGVPGQALALDNDTRWNHGI</sequence>
<accession>A0AAD7QKZ1</accession>
<evidence type="ECO:0000313" key="1">
    <source>
        <dbReference type="EMBL" id="KAJ8097168.1"/>
    </source>
</evidence>
<keyword evidence="2" id="KW-1185">Reference proteome</keyword>
<evidence type="ECO:0000313" key="2">
    <source>
        <dbReference type="Proteomes" id="UP001217417"/>
    </source>
</evidence>
<dbReference type="InterPro" id="IPR029058">
    <property type="entry name" value="AB_hydrolase_fold"/>
</dbReference>
<dbReference type="AlphaFoldDB" id="A0AAD7QKZ1"/>
<proteinExistence type="predicted"/>
<dbReference type="EMBL" id="JARPMG010000012">
    <property type="protein sequence ID" value="KAJ8097168.1"/>
    <property type="molecule type" value="Genomic_DNA"/>
</dbReference>
<organism evidence="1 2">
    <name type="scientific">Lipomyces tetrasporus</name>
    <dbReference type="NCBI Taxonomy" id="54092"/>
    <lineage>
        <taxon>Eukaryota</taxon>
        <taxon>Fungi</taxon>
        <taxon>Dikarya</taxon>
        <taxon>Ascomycota</taxon>
        <taxon>Saccharomycotina</taxon>
        <taxon>Lipomycetes</taxon>
        <taxon>Lipomycetales</taxon>
        <taxon>Lipomycetaceae</taxon>
        <taxon>Lipomyces</taxon>
    </lineage>
</organism>
<dbReference type="GeneID" id="80885393"/>
<evidence type="ECO:0008006" key="3">
    <source>
        <dbReference type="Google" id="ProtNLM"/>
    </source>
</evidence>
<dbReference type="Gene3D" id="3.40.50.1820">
    <property type="entry name" value="alpha/beta hydrolase"/>
    <property type="match status" value="1"/>
</dbReference>
<dbReference type="RefSeq" id="XP_056040618.1">
    <property type="nucleotide sequence ID" value="XM_056190227.1"/>
</dbReference>
<dbReference type="SUPFAM" id="SSF53474">
    <property type="entry name" value="alpha/beta-Hydrolases"/>
    <property type="match status" value="1"/>
</dbReference>